<evidence type="ECO:0000313" key="3">
    <source>
        <dbReference type="Proteomes" id="UP000198668"/>
    </source>
</evidence>
<keyword evidence="3" id="KW-1185">Reference proteome</keyword>
<proteinExistence type="predicted"/>
<accession>A0A1I3DIG6</accession>
<gene>
    <name evidence="2" type="ORF">SAMN04489868_13910</name>
</gene>
<dbReference type="Pfam" id="PF00583">
    <property type="entry name" value="Acetyltransf_1"/>
    <property type="match status" value="1"/>
</dbReference>
<dbReference type="RefSeq" id="WP_092093412.1">
    <property type="nucleotide sequence ID" value="NZ_FOQE01000039.1"/>
</dbReference>
<dbReference type="EMBL" id="FOQE01000039">
    <property type="protein sequence ID" value="SFH86562.1"/>
    <property type="molecule type" value="Genomic_DNA"/>
</dbReference>
<dbReference type="AlphaFoldDB" id="A0A1I3DIG6"/>
<dbReference type="CDD" id="cd04301">
    <property type="entry name" value="NAT_SF"/>
    <property type="match status" value="1"/>
</dbReference>
<feature type="domain" description="N-acetyltransferase" evidence="1">
    <location>
        <begin position="114"/>
        <end position="254"/>
    </location>
</feature>
<dbReference type="InterPro" id="IPR016181">
    <property type="entry name" value="Acyl_CoA_acyltransferase"/>
</dbReference>
<dbReference type="OrthoDB" id="2213517at2"/>
<protein>
    <submittedName>
        <fullName evidence="2">Acetyltransferase (GNAT) domain-containing protein</fullName>
    </submittedName>
</protein>
<dbReference type="Gene3D" id="3.40.630.30">
    <property type="match status" value="1"/>
</dbReference>
<keyword evidence="2" id="KW-0808">Transferase</keyword>
<dbReference type="InterPro" id="IPR040549">
    <property type="entry name" value="DUF5613"/>
</dbReference>
<dbReference type="SUPFAM" id="SSF55729">
    <property type="entry name" value="Acyl-CoA N-acyltransferases (Nat)"/>
    <property type="match status" value="1"/>
</dbReference>
<evidence type="ECO:0000313" key="2">
    <source>
        <dbReference type="EMBL" id="SFH86562.1"/>
    </source>
</evidence>
<organism evidence="2 3">
    <name type="scientific">Pisciglobus halotolerans</name>
    <dbReference type="NCBI Taxonomy" id="745365"/>
    <lineage>
        <taxon>Bacteria</taxon>
        <taxon>Bacillati</taxon>
        <taxon>Bacillota</taxon>
        <taxon>Bacilli</taxon>
        <taxon>Lactobacillales</taxon>
        <taxon>Carnobacteriaceae</taxon>
    </lineage>
</organism>
<sequence length="262" mass="30914">MITFNQIDTHSFLVEENEFYQLYHQASAPYMYDYNFMQLKYQPTVEEFKLLEAILLDFHHYHDLEHIKFYWPEDKGFTEEIIAYFSKEHYGIEILELYAIRPENFSSSKENHAVSVSFVTEETLEDYQNFNKQIDQQTSQAFAERKQQLYEDNFYDPSRRQVIAVLNDQVVGTLDLILSDETVEIDNFIVADAVQKQGIGSEMQQFVLPFADQRMVLLVTDADSTAREMYVKQGYEYISYRLGAEKIIKEKPTFKTSSAEEH</sequence>
<reference evidence="2 3" key="1">
    <citation type="submission" date="2016-10" db="EMBL/GenBank/DDBJ databases">
        <authorList>
            <person name="de Groot N.N."/>
        </authorList>
    </citation>
    <scope>NUCLEOTIDE SEQUENCE [LARGE SCALE GENOMIC DNA]</scope>
    <source>
        <strain evidence="2 3">DSM 27630</strain>
    </source>
</reference>
<dbReference type="GO" id="GO:0016747">
    <property type="term" value="F:acyltransferase activity, transferring groups other than amino-acyl groups"/>
    <property type="evidence" value="ECO:0007669"/>
    <property type="project" value="InterPro"/>
</dbReference>
<evidence type="ECO:0000259" key="1">
    <source>
        <dbReference type="PROSITE" id="PS51186"/>
    </source>
</evidence>
<dbReference type="Pfam" id="PF18467">
    <property type="entry name" value="DUF5613"/>
    <property type="match status" value="1"/>
</dbReference>
<name>A0A1I3DIG6_9LACT</name>
<dbReference type="PROSITE" id="PS51186">
    <property type="entry name" value="GNAT"/>
    <property type="match status" value="1"/>
</dbReference>
<dbReference type="InterPro" id="IPR000182">
    <property type="entry name" value="GNAT_dom"/>
</dbReference>
<dbReference type="Proteomes" id="UP000198668">
    <property type="component" value="Unassembled WGS sequence"/>
</dbReference>